<sequence length="107" mass="11966">MAFEAMIPLVVEFSGGLEMLFSDERRHKIQVPAKDDKGNAVTVGWLVDYLCDELMKDTRKEMFLLDGHVRPGILVLINDADWELEGEAAYALQANDNILFVSTLHGG</sequence>
<dbReference type="InterPro" id="IPR015221">
    <property type="entry name" value="Urm1"/>
</dbReference>
<organism evidence="7 8">
    <name type="scientific">Rhynchosporium agropyri</name>
    <dbReference type="NCBI Taxonomy" id="914238"/>
    <lineage>
        <taxon>Eukaryota</taxon>
        <taxon>Fungi</taxon>
        <taxon>Dikarya</taxon>
        <taxon>Ascomycota</taxon>
        <taxon>Pezizomycotina</taxon>
        <taxon>Leotiomycetes</taxon>
        <taxon>Helotiales</taxon>
        <taxon>Ploettnerulaceae</taxon>
        <taxon>Rhynchosporium</taxon>
    </lineage>
</organism>
<evidence type="ECO:0000256" key="2">
    <source>
        <dbReference type="ARBA" id="ARBA00022499"/>
    </source>
</evidence>
<comment type="PTM">
    <text evidence="5">C-terminal thiocarboxylation occurs in 2 steps, it is first acyl-adenylated (-COAMP) via the hesA/moeB/thiF part of UBA4, then thiocarboxylated (-COSH) via the rhodanese domain of UBA4.</text>
</comment>
<keyword evidence="8" id="KW-1185">Reference proteome</keyword>
<dbReference type="GO" id="GO:0005829">
    <property type="term" value="C:cytosol"/>
    <property type="evidence" value="ECO:0007669"/>
    <property type="project" value="UniProtKB-UniRule"/>
</dbReference>
<keyword evidence="3 5" id="KW-0819">tRNA processing</keyword>
<dbReference type="Pfam" id="PF09138">
    <property type="entry name" value="Urm1"/>
    <property type="match status" value="1"/>
</dbReference>
<dbReference type="Gene3D" id="3.10.20.30">
    <property type="match status" value="1"/>
</dbReference>
<dbReference type="SUPFAM" id="SSF54285">
    <property type="entry name" value="MoaD/ThiS"/>
    <property type="match status" value="1"/>
</dbReference>
<dbReference type="CDD" id="cd01764">
    <property type="entry name" value="Ubl_Urm1"/>
    <property type="match status" value="1"/>
</dbReference>
<evidence type="ECO:0000256" key="6">
    <source>
        <dbReference type="RuleBase" id="RU361182"/>
    </source>
</evidence>
<dbReference type="InterPro" id="IPR012675">
    <property type="entry name" value="Beta-grasp_dom_sf"/>
</dbReference>
<evidence type="ECO:0000256" key="4">
    <source>
        <dbReference type="ARBA" id="ARBA00022786"/>
    </source>
</evidence>
<dbReference type="GO" id="GO:0034227">
    <property type="term" value="P:tRNA thio-modification"/>
    <property type="evidence" value="ECO:0007669"/>
    <property type="project" value="UniProtKB-UniRule"/>
</dbReference>
<dbReference type="PANTHER" id="PTHR14986">
    <property type="entry name" value="RURM1 PROTEIN"/>
    <property type="match status" value="1"/>
</dbReference>
<evidence type="ECO:0000313" key="8">
    <source>
        <dbReference type="Proteomes" id="UP000178912"/>
    </source>
</evidence>
<reference evidence="8" key="1">
    <citation type="submission" date="2016-03" db="EMBL/GenBank/DDBJ databases">
        <authorList>
            <person name="Guldener U."/>
        </authorList>
    </citation>
    <scope>NUCLEOTIDE SEQUENCE [LARGE SCALE GENOMIC DNA]</scope>
    <source>
        <strain evidence="8">04CH-RAC-A.6.1</strain>
    </source>
</reference>
<dbReference type="PIRSF" id="PIRSF037379">
    <property type="entry name" value="Ubiquitin-related_modifier_1"/>
    <property type="match status" value="1"/>
</dbReference>
<dbReference type="UniPathway" id="UPA00988"/>
<dbReference type="GO" id="GO:0002098">
    <property type="term" value="P:tRNA wobble uridine modification"/>
    <property type="evidence" value="ECO:0007669"/>
    <property type="project" value="UniProtKB-UniRule"/>
</dbReference>
<feature type="modified residue" description="1-thioglycine" evidence="5">
    <location>
        <position position="107"/>
    </location>
</feature>
<evidence type="ECO:0000313" key="7">
    <source>
        <dbReference type="EMBL" id="CZT05827.1"/>
    </source>
</evidence>
<comment type="pathway">
    <text evidence="5 6">tRNA modification; 5-methoxycarbonylmethyl-2-thiouridine-tRNA biosynthesis.</text>
</comment>
<protein>
    <recommendedName>
        <fullName evidence="5 6">Ubiquitin-related modifier 1</fullName>
    </recommendedName>
</protein>
<evidence type="ECO:0000256" key="1">
    <source>
        <dbReference type="ARBA" id="ARBA00022490"/>
    </source>
</evidence>
<feature type="cross-link" description="Glycyl lysine isopeptide (Gly-Lys) (interchain with K-? in acceptor proteins)" evidence="5">
    <location>
        <position position="107"/>
    </location>
</feature>
<name>A0A1E1L5K6_9HELO</name>
<evidence type="ECO:0000256" key="5">
    <source>
        <dbReference type="HAMAP-Rule" id="MF_03048"/>
    </source>
</evidence>
<dbReference type="HAMAP" id="MF_03048">
    <property type="entry name" value="Urm1"/>
    <property type="match status" value="1"/>
</dbReference>
<proteinExistence type="inferred from homology"/>
<keyword evidence="4 5" id="KW-0833">Ubl conjugation pathway</keyword>
<gene>
    <name evidence="5" type="primary">URM1</name>
    <name evidence="7" type="ORF">RAG0_11759</name>
</gene>
<dbReference type="Proteomes" id="UP000178912">
    <property type="component" value="Unassembled WGS sequence"/>
</dbReference>
<dbReference type="InterPro" id="IPR016155">
    <property type="entry name" value="Mopterin_synth/thiamin_S_b"/>
</dbReference>
<accession>A0A1E1L5K6</accession>
<dbReference type="OrthoDB" id="10248987at2759"/>
<dbReference type="EMBL" id="FJUX01000080">
    <property type="protein sequence ID" value="CZT05827.1"/>
    <property type="molecule type" value="Genomic_DNA"/>
</dbReference>
<comment type="similarity">
    <text evidence="5 6">Belongs to the URM1 family.</text>
</comment>
<evidence type="ECO:0000256" key="3">
    <source>
        <dbReference type="ARBA" id="ARBA00022694"/>
    </source>
</evidence>
<keyword evidence="2 5" id="KW-1017">Isopeptide bond</keyword>
<dbReference type="AlphaFoldDB" id="A0A1E1L5K6"/>
<comment type="subcellular location">
    <subcellularLocation>
        <location evidence="5 6">Cytoplasm</location>
    </subcellularLocation>
</comment>
<keyword evidence="1 5" id="KW-0963">Cytoplasm</keyword>
<comment type="function">
    <text evidence="5">Acts as a sulfur carrier required for 2-thiolation of mcm(5)S(2)U at tRNA wobble positions of cytosolic tRNA(Lys), tRNA(Glu) and tRNA(Gln). Serves as sulfur donor in tRNA 2-thiolation reaction by being thiocarboxylated (-COSH) at its C-terminus by the MOCS3 homolog UBA4. The sulfur is then transferred to tRNA to form 2-thiolation of mcm(5)S(2)U. Prior mcm(5) tRNA modification by the elongator complex is required for 2-thiolation. Also acts as a ubiquitin-like protein (UBL) that is covalently conjugated via an isopeptide bond to lysine residues of target proteins such as AHP1. The thiocarboxylated form serves as substrate for conjugation and oxidative stress specifically induces the formation of UBL-protein conjugates.</text>
</comment>
<dbReference type="GO" id="GO:0032447">
    <property type="term" value="P:protein urmylation"/>
    <property type="evidence" value="ECO:0007669"/>
    <property type="project" value="UniProtKB-UniRule"/>
</dbReference>